<dbReference type="GeneID" id="22474969"/>
<protein>
    <submittedName>
        <fullName evidence="2">Scaffolding protein</fullName>
    </submittedName>
</protein>
<reference evidence="2 3" key="1">
    <citation type="journal article" date="2014" name="BMC Genomics">
        <title>Genome sequences characterizing five mutations in RNA polymerase and major capsid of phages [greek small letter phi]A318 and [greek small letter phi]As51 of Vibrio alginolyticus with different burst efficiencies.</title>
        <authorList>
            <person name="Liu W."/>
            <person name="Lin Y.R."/>
            <person name="Lu M.W."/>
            <person name="Sung P.J."/>
            <person name="Wang W.H."/>
            <person name="Lin C.S."/>
        </authorList>
    </citation>
    <scope>NUCLEOTIDE SEQUENCE [LARGE SCALE GENOMIC DNA]</scope>
</reference>
<keyword evidence="3" id="KW-1185">Reference proteome</keyword>
<accession>A0A067YBG5</accession>
<feature type="region of interest" description="Disordered" evidence="1">
    <location>
        <begin position="1"/>
        <end position="84"/>
    </location>
</feature>
<sequence>MDVEIIDYNSTDVVDLTGGKTEPEDPKQEQQEQEPEKSTATESVKPAEESPASTPAEDADAESAATEPEKTEKEEPEDSGEEPEYFFNGEAVSVEVPEEVSNALKEAEIDEKALLSQLFKKDGDFSLDEETRTKLESKFGKTLVDGYLNMYKGMNEQAIKAAAADKEQQEVTSKQQAEEFMTTVGGEEGLVAMEDFILKNFDDKQIAAYNAVMESESHEQQLLIIQTVKAQMELSDKLQNGDKNIKLLGDDTSSTPTGTPLDKGYLTSDEFQTIMDSDKYWTDFEYQSKVDAARSAGLKRNL</sequence>
<name>A0A067YBG5_9CAUD</name>
<evidence type="ECO:0000256" key="1">
    <source>
        <dbReference type="SAM" id="MobiDB-lite"/>
    </source>
</evidence>
<organism evidence="2 3">
    <name type="scientific">Vibrio phage phi-A318</name>
    <dbReference type="NCBI Taxonomy" id="1151014"/>
    <lineage>
        <taxon>Viruses</taxon>
        <taxon>Duplodnaviria</taxon>
        <taxon>Heunggongvirae</taxon>
        <taxon>Uroviricota</taxon>
        <taxon>Caudoviricetes</taxon>
        <taxon>Autographivirales</taxon>
        <taxon>Autosignataviridae</taxon>
        <taxon>Colwellvirinae</taxon>
        <taxon>Kaohsiungvirus</taxon>
        <taxon>Kaohsiungvirus A318</taxon>
    </lineage>
</organism>
<dbReference type="Proteomes" id="UP000027495">
    <property type="component" value="Segment"/>
</dbReference>
<dbReference type="EMBL" id="KF322026">
    <property type="protein sequence ID" value="AGZ17757.1"/>
    <property type="molecule type" value="Genomic_DNA"/>
</dbReference>
<evidence type="ECO:0000313" key="3">
    <source>
        <dbReference type="Proteomes" id="UP000027495"/>
    </source>
</evidence>
<proteinExistence type="predicted"/>
<feature type="compositionally biased region" description="Basic and acidic residues" evidence="1">
    <location>
        <begin position="21"/>
        <end position="39"/>
    </location>
</feature>
<dbReference type="RefSeq" id="YP_009110742.1">
    <property type="nucleotide sequence ID" value="NC_025822.1"/>
</dbReference>
<dbReference type="OrthoDB" id="7909at10239"/>
<evidence type="ECO:0000313" key="2">
    <source>
        <dbReference type="EMBL" id="AGZ17757.1"/>
    </source>
</evidence>
<feature type="compositionally biased region" description="Acidic residues" evidence="1">
    <location>
        <begin position="74"/>
        <end position="84"/>
    </location>
</feature>
<dbReference type="KEGG" id="vg:22474969"/>
<feature type="compositionally biased region" description="Low complexity" evidence="1">
    <location>
        <begin position="50"/>
        <end position="66"/>
    </location>
</feature>